<evidence type="ECO:0000313" key="1">
    <source>
        <dbReference type="EMBL" id="GAA4832464.1"/>
    </source>
</evidence>
<comment type="caution">
    <text evidence="1">The sequence shown here is derived from an EMBL/GenBank/DDBJ whole genome shotgun (WGS) entry which is preliminary data.</text>
</comment>
<reference evidence="2" key="1">
    <citation type="journal article" date="2019" name="Int. J. Syst. Evol. Microbiol.">
        <title>The Global Catalogue of Microorganisms (GCM) 10K type strain sequencing project: providing services to taxonomists for standard genome sequencing and annotation.</title>
        <authorList>
            <consortium name="The Broad Institute Genomics Platform"/>
            <consortium name="The Broad Institute Genome Sequencing Center for Infectious Disease"/>
            <person name="Wu L."/>
            <person name="Ma J."/>
        </authorList>
    </citation>
    <scope>NUCLEOTIDE SEQUENCE [LARGE SCALE GENOMIC DNA]</scope>
    <source>
        <strain evidence="2">JCM 13006</strain>
    </source>
</reference>
<keyword evidence="2" id="KW-1185">Reference proteome</keyword>
<gene>
    <name evidence="1" type="ORF">GCM10023235_03560</name>
</gene>
<accession>A0ABP9DCR1</accession>
<dbReference type="EMBL" id="BAABIS010000001">
    <property type="protein sequence ID" value="GAA4832464.1"/>
    <property type="molecule type" value="Genomic_DNA"/>
</dbReference>
<dbReference type="Proteomes" id="UP001501752">
    <property type="component" value="Unassembled WGS sequence"/>
</dbReference>
<proteinExistence type="predicted"/>
<evidence type="ECO:0000313" key="2">
    <source>
        <dbReference type="Proteomes" id="UP001501752"/>
    </source>
</evidence>
<organism evidence="1 2">
    <name type="scientific">Kitasatospora terrestris</name>
    <dbReference type="NCBI Taxonomy" id="258051"/>
    <lineage>
        <taxon>Bacteria</taxon>
        <taxon>Bacillati</taxon>
        <taxon>Actinomycetota</taxon>
        <taxon>Actinomycetes</taxon>
        <taxon>Kitasatosporales</taxon>
        <taxon>Streptomycetaceae</taxon>
        <taxon>Kitasatospora</taxon>
    </lineage>
</organism>
<sequence length="136" mass="14329">MEYGLEEDEEQRLRRFRALGEETAERLETAFRLAGLCPPPGLSPQYGVRAMADGAHIALGGAGAHWSAQLANVLIEYAVLKGYVVTGGDVRSVITVEQLAALGLVPAVIPAVPDVQAVRPKLTLYRESAGSSSGAA</sequence>
<protein>
    <submittedName>
        <fullName evidence="1">Uncharacterized protein</fullName>
    </submittedName>
</protein>
<dbReference type="RefSeq" id="WP_345694959.1">
    <property type="nucleotide sequence ID" value="NZ_BAABIS010000001.1"/>
</dbReference>
<name>A0ABP9DCR1_9ACTN</name>